<keyword evidence="2" id="KW-1185">Reference proteome</keyword>
<protein>
    <submittedName>
        <fullName evidence="1">Uncharacterized protein</fullName>
    </submittedName>
</protein>
<dbReference type="KEGG" id="xak:KIMC2_12450"/>
<dbReference type="Proteomes" id="UP001321804">
    <property type="component" value="Chromosome"/>
</dbReference>
<organism evidence="1 2">
    <name type="scientific">Xylocopilactobacillus apis</name>
    <dbReference type="NCBI Taxonomy" id="2932183"/>
    <lineage>
        <taxon>Bacteria</taxon>
        <taxon>Bacillati</taxon>
        <taxon>Bacillota</taxon>
        <taxon>Bacilli</taxon>
        <taxon>Lactobacillales</taxon>
        <taxon>Lactobacillaceae</taxon>
        <taxon>Xylocopilactobacillus</taxon>
    </lineage>
</organism>
<proteinExistence type="predicted"/>
<sequence>MTELNSSERLIINQLLNHGVFTSSITPQSTQNNIRAISALKRPLVQQRINRYLKELIGVVPENYQENLLLLVGGEVLPSETVHVLLATLKTVINLPELKDIDHDRVVSCQTIIRQVHSEVTELSEPEISRQITEIFVNRFELFKPDFPESNSEDAVEELDEYWDVSPDFNYITECLVDYLLRPNEELNLNDIQRVNRELLTNQYLDAKRSPELWQILISNKVLISNQWSKLNRFDLECGEDYALLLDRERRTSSSKPFITAILVAQSLTGGIPANELSSQINKIAKKNFPHHKISNSEVKHLLFDKSLVIQKNNFITSSPLIDRFKVQVSA</sequence>
<dbReference type="AlphaFoldDB" id="A0AAU9CZH8"/>
<dbReference type="EMBL" id="AP026801">
    <property type="protein sequence ID" value="BDR56683.1"/>
    <property type="molecule type" value="Genomic_DNA"/>
</dbReference>
<reference evidence="1 2" key="1">
    <citation type="journal article" date="2023" name="Microbiol. Spectr.">
        <title>Symbiosis of Carpenter Bees with Uncharacterized Lactic Acid Bacteria Showing NAD Auxotrophy.</title>
        <authorList>
            <person name="Kawasaki S."/>
            <person name="Ozawa K."/>
            <person name="Mori T."/>
            <person name="Yamamoto A."/>
            <person name="Ito M."/>
            <person name="Ohkuma M."/>
            <person name="Sakamoto M."/>
            <person name="Matsutani M."/>
        </authorList>
    </citation>
    <scope>NUCLEOTIDE SEQUENCE [LARGE SCALE GENOMIC DNA]</scope>
    <source>
        <strain evidence="1 2">KimC2</strain>
    </source>
</reference>
<gene>
    <name evidence="1" type="ORF">KIMC2_12450</name>
</gene>
<accession>A0AAU9CZH8</accession>
<dbReference type="RefSeq" id="WP_317695035.1">
    <property type="nucleotide sequence ID" value="NZ_AP026801.1"/>
</dbReference>
<name>A0AAU9CZH8_9LACO</name>
<evidence type="ECO:0000313" key="1">
    <source>
        <dbReference type="EMBL" id="BDR56683.1"/>
    </source>
</evidence>
<evidence type="ECO:0000313" key="2">
    <source>
        <dbReference type="Proteomes" id="UP001321804"/>
    </source>
</evidence>